<evidence type="ECO:0000313" key="1">
    <source>
        <dbReference type="EMBL" id="EYB91439.1"/>
    </source>
</evidence>
<dbReference type="Proteomes" id="UP000024635">
    <property type="component" value="Unassembled WGS sequence"/>
</dbReference>
<gene>
    <name evidence="1" type="primary">Acey_s0206.g1993</name>
    <name evidence="1" type="ORF">Y032_0206g1993</name>
</gene>
<name>A0A016SM98_9BILA</name>
<dbReference type="EMBL" id="JARK01001542">
    <property type="protein sequence ID" value="EYB91439.1"/>
    <property type="molecule type" value="Genomic_DNA"/>
</dbReference>
<organism evidence="1 2">
    <name type="scientific">Ancylostoma ceylanicum</name>
    <dbReference type="NCBI Taxonomy" id="53326"/>
    <lineage>
        <taxon>Eukaryota</taxon>
        <taxon>Metazoa</taxon>
        <taxon>Ecdysozoa</taxon>
        <taxon>Nematoda</taxon>
        <taxon>Chromadorea</taxon>
        <taxon>Rhabditida</taxon>
        <taxon>Rhabditina</taxon>
        <taxon>Rhabditomorpha</taxon>
        <taxon>Strongyloidea</taxon>
        <taxon>Ancylostomatidae</taxon>
        <taxon>Ancylostomatinae</taxon>
        <taxon>Ancylostoma</taxon>
    </lineage>
</organism>
<dbReference type="AlphaFoldDB" id="A0A016SM98"/>
<accession>A0A016SM98</accession>
<evidence type="ECO:0000313" key="2">
    <source>
        <dbReference type="Proteomes" id="UP000024635"/>
    </source>
</evidence>
<dbReference type="OrthoDB" id="10373385at2759"/>
<keyword evidence="2" id="KW-1185">Reference proteome</keyword>
<reference evidence="2" key="1">
    <citation type="journal article" date="2015" name="Nat. Genet.">
        <title>The genome and transcriptome of the zoonotic hookworm Ancylostoma ceylanicum identify infection-specific gene families.</title>
        <authorList>
            <person name="Schwarz E.M."/>
            <person name="Hu Y."/>
            <person name="Antoshechkin I."/>
            <person name="Miller M.M."/>
            <person name="Sternberg P.W."/>
            <person name="Aroian R.V."/>
        </authorList>
    </citation>
    <scope>NUCLEOTIDE SEQUENCE</scope>
    <source>
        <strain evidence="2">HY135</strain>
    </source>
</reference>
<protein>
    <submittedName>
        <fullName evidence="1">Uncharacterized protein</fullName>
    </submittedName>
</protein>
<sequence length="79" mass="8718">MENAKLFQKRKKKTGIPGKRRVQSKCERKKCGLQLFVESPGTTAYETKGLVFGNGPKLCSCDFDVIADVLLHNTAGVEC</sequence>
<proteinExistence type="predicted"/>
<comment type="caution">
    <text evidence="1">The sequence shown here is derived from an EMBL/GenBank/DDBJ whole genome shotgun (WGS) entry which is preliminary data.</text>
</comment>